<feature type="region of interest" description="Disordered" evidence="1">
    <location>
        <begin position="1"/>
        <end position="28"/>
    </location>
</feature>
<keyword evidence="3" id="KW-1185">Reference proteome</keyword>
<feature type="compositionally biased region" description="Polar residues" evidence="1">
    <location>
        <begin position="18"/>
        <end position="28"/>
    </location>
</feature>
<reference evidence="3" key="1">
    <citation type="journal article" date="2011" name="Science">
        <title>The plant cell wall-decomposing machinery underlies the functional diversity of forest fungi.</title>
        <authorList>
            <person name="Eastwood D.C."/>
            <person name="Floudas D."/>
            <person name="Binder M."/>
            <person name="Majcherczyk A."/>
            <person name="Schneider P."/>
            <person name="Aerts A."/>
            <person name="Asiegbu F.O."/>
            <person name="Baker S.E."/>
            <person name="Barry K."/>
            <person name="Bendiksby M."/>
            <person name="Blumentritt M."/>
            <person name="Coutinho P.M."/>
            <person name="Cullen D."/>
            <person name="de Vries R.P."/>
            <person name="Gathman A."/>
            <person name="Goodell B."/>
            <person name="Henrissat B."/>
            <person name="Ihrmark K."/>
            <person name="Kauserud H."/>
            <person name="Kohler A."/>
            <person name="LaButti K."/>
            <person name="Lapidus A."/>
            <person name="Lavin J.L."/>
            <person name="Lee Y.-H."/>
            <person name="Lindquist E."/>
            <person name="Lilly W."/>
            <person name="Lucas S."/>
            <person name="Morin E."/>
            <person name="Murat C."/>
            <person name="Oguiza J.A."/>
            <person name="Park J."/>
            <person name="Pisabarro A.G."/>
            <person name="Riley R."/>
            <person name="Rosling A."/>
            <person name="Salamov A."/>
            <person name="Schmidt O."/>
            <person name="Schmutz J."/>
            <person name="Skrede I."/>
            <person name="Stenlid J."/>
            <person name="Wiebenga A."/>
            <person name="Xie X."/>
            <person name="Kuees U."/>
            <person name="Hibbett D.S."/>
            <person name="Hoffmeister D."/>
            <person name="Hoegberg N."/>
            <person name="Martin F."/>
            <person name="Grigoriev I.V."/>
            <person name="Watkinson S.C."/>
        </authorList>
    </citation>
    <scope>NUCLEOTIDE SEQUENCE [LARGE SCALE GENOMIC DNA]</scope>
    <source>
        <strain evidence="3">strain S7.3</strain>
    </source>
</reference>
<evidence type="ECO:0000313" key="3">
    <source>
        <dbReference type="Proteomes" id="UP000008063"/>
    </source>
</evidence>
<gene>
    <name evidence="2" type="ORF">SERLA73DRAFT_181359</name>
</gene>
<evidence type="ECO:0000313" key="2">
    <source>
        <dbReference type="EMBL" id="EGN98736.1"/>
    </source>
</evidence>
<protein>
    <submittedName>
        <fullName evidence="2">Uncharacterized protein</fullName>
    </submittedName>
</protein>
<dbReference type="EMBL" id="GL945480">
    <property type="protein sequence ID" value="EGN98736.1"/>
    <property type="molecule type" value="Genomic_DNA"/>
</dbReference>
<evidence type="ECO:0000256" key="1">
    <source>
        <dbReference type="SAM" id="MobiDB-lite"/>
    </source>
</evidence>
<dbReference type="InParanoid" id="F8PXX3"/>
<dbReference type="AlphaFoldDB" id="F8PXX3"/>
<dbReference type="HOGENOM" id="CLU_2980514_0_0_1"/>
<name>F8PXX3_SERL3</name>
<organism evidence="3">
    <name type="scientific">Serpula lacrymans var. lacrymans (strain S7.3)</name>
    <name type="common">Dry rot fungus</name>
    <dbReference type="NCBI Taxonomy" id="936435"/>
    <lineage>
        <taxon>Eukaryota</taxon>
        <taxon>Fungi</taxon>
        <taxon>Dikarya</taxon>
        <taxon>Basidiomycota</taxon>
        <taxon>Agaricomycotina</taxon>
        <taxon>Agaricomycetes</taxon>
        <taxon>Agaricomycetidae</taxon>
        <taxon>Boletales</taxon>
        <taxon>Coniophorineae</taxon>
        <taxon>Serpulaceae</taxon>
        <taxon>Serpula</taxon>
    </lineage>
</organism>
<proteinExistence type="predicted"/>
<dbReference type="Proteomes" id="UP000008063">
    <property type="component" value="Unassembled WGS sequence"/>
</dbReference>
<sequence>MFQNGHFPKGEDRDGVSSKGTASNSIVEMSSRAPVLGLSCTNTWHEGSPAQRVARIPV</sequence>
<accession>F8PXX3</accession>